<sequence>MRIVFTGSHRVGKTTLAEEIAQSLSNYEFKTEPYLQLEEEGYEFSEIPTIDDYIEQFNFSIEQISDSKKDVIFDRCPLDLLAYIYAKSKTKNIAVLYQEMEEAISEIDLLIFVPIETPDLILCQKSDLPKLRYEVNDVLQDWIGDFSNQILEVNGTLENRKKQVLSKIKALKNV</sequence>
<evidence type="ECO:0000313" key="2">
    <source>
        <dbReference type="EMBL" id="GAA3757878.1"/>
    </source>
</evidence>
<feature type="domain" description="NadR/Ttd14 AAA" evidence="1">
    <location>
        <begin position="2"/>
        <end position="160"/>
    </location>
</feature>
<dbReference type="Proteomes" id="UP001500748">
    <property type="component" value="Unassembled WGS sequence"/>
</dbReference>
<dbReference type="InterPro" id="IPR038727">
    <property type="entry name" value="NadR/Ttd14_AAA_dom"/>
</dbReference>
<protein>
    <recommendedName>
        <fullName evidence="1">NadR/Ttd14 AAA domain-containing protein</fullName>
    </recommendedName>
</protein>
<keyword evidence="3" id="KW-1185">Reference proteome</keyword>
<proteinExistence type="predicted"/>
<evidence type="ECO:0000313" key="3">
    <source>
        <dbReference type="Proteomes" id="UP001500748"/>
    </source>
</evidence>
<dbReference type="Pfam" id="PF13521">
    <property type="entry name" value="AAA_28"/>
    <property type="match status" value="1"/>
</dbReference>
<gene>
    <name evidence="2" type="ORF">GCM10022423_05380</name>
</gene>
<evidence type="ECO:0000259" key="1">
    <source>
        <dbReference type="Pfam" id="PF13521"/>
    </source>
</evidence>
<accession>A0ABP7G8Q5</accession>
<dbReference type="SUPFAM" id="SSF52540">
    <property type="entry name" value="P-loop containing nucleoside triphosphate hydrolases"/>
    <property type="match status" value="1"/>
</dbReference>
<dbReference type="RefSeq" id="WP_345139913.1">
    <property type="nucleotide sequence ID" value="NZ_BAABDU010000002.1"/>
</dbReference>
<reference evidence="3" key="1">
    <citation type="journal article" date="2019" name="Int. J. Syst. Evol. Microbiol.">
        <title>The Global Catalogue of Microorganisms (GCM) 10K type strain sequencing project: providing services to taxonomists for standard genome sequencing and annotation.</title>
        <authorList>
            <consortium name="The Broad Institute Genomics Platform"/>
            <consortium name="The Broad Institute Genome Sequencing Center for Infectious Disease"/>
            <person name="Wu L."/>
            <person name="Ma J."/>
        </authorList>
    </citation>
    <scope>NUCLEOTIDE SEQUENCE [LARGE SCALE GENOMIC DNA]</scope>
    <source>
        <strain evidence="3">JCM 17337</strain>
    </source>
</reference>
<name>A0ABP7G8Q5_9FLAO</name>
<dbReference type="Gene3D" id="3.40.50.300">
    <property type="entry name" value="P-loop containing nucleotide triphosphate hydrolases"/>
    <property type="match status" value="1"/>
</dbReference>
<comment type="caution">
    <text evidence="2">The sequence shown here is derived from an EMBL/GenBank/DDBJ whole genome shotgun (WGS) entry which is preliminary data.</text>
</comment>
<dbReference type="EMBL" id="BAABDU010000002">
    <property type="protein sequence ID" value="GAA3757878.1"/>
    <property type="molecule type" value="Genomic_DNA"/>
</dbReference>
<organism evidence="2 3">
    <name type="scientific">Flavobacterium ginsengiterrae</name>
    <dbReference type="NCBI Taxonomy" id="871695"/>
    <lineage>
        <taxon>Bacteria</taxon>
        <taxon>Pseudomonadati</taxon>
        <taxon>Bacteroidota</taxon>
        <taxon>Flavobacteriia</taxon>
        <taxon>Flavobacteriales</taxon>
        <taxon>Flavobacteriaceae</taxon>
        <taxon>Flavobacterium</taxon>
    </lineage>
</organism>
<dbReference type="InterPro" id="IPR027417">
    <property type="entry name" value="P-loop_NTPase"/>
</dbReference>